<proteinExistence type="predicted"/>
<evidence type="ECO:0000313" key="1">
    <source>
        <dbReference type="Ensembl" id="ENSSFOP00015018273.1"/>
    </source>
</evidence>
<dbReference type="GeneTree" id="ENSGT01060000252987"/>
<sequence length="78" mass="8821">MLYTRSLVYESVPFRRPCRKLTFSQIQQEVIKAYGFNKGEVKMYKCQDPEIAAMCIELNALLLSPMSTPPTGGELMAS</sequence>
<accession>A0A8C9V2L8</accession>
<organism evidence="1 2">
    <name type="scientific">Scleropages formosus</name>
    <name type="common">Asian bonytongue</name>
    <name type="synonym">Osteoglossum formosum</name>
    <dbReference type="NCBI Taxonomy" id="113540"/>
    <lineage>
        <taxon>Eukaryota</taxon>
        <taxon>Metazoa</taxon>
        <taxon>Chordata</taxon>
        <taxon>Craniata</taxon>
        <taxon>Vertebrata</taxon>
        <taxon>Euteleostomi</taxon>
        <taxon>Actinopterygii</taxon>
        <taxon>Neopterygii</taxon>
        <taxon>Teleostei</taxon>
        <taxon>Osteoglossocephala</taxon>
        <taxon>Osteoglossomorpha</taxon>
        <taxon>Osteoglossiformes</taxon>
        <taxon>Osteoglossidae</taxon>
        <taxon>Scleropages</taxon>
    </lineage>
</organism>
<protein>
    <submittedName>
        <fullName evidence="1">Uncharacterized protein</fullName>
    </submittedName>
</protein>
<reference evidence="1" key="3">
    <citation type="submission" date="2025-09" db="UniProtKB">
        <authorList>
            <consortium name="Ensembl"/>
        </authorList>
    </citation>
    <scope>IDENTIFICATION</scope>
</reference>
<reference evidence="1" key="2">
    <citation type="submission" date="2025-08" db="UniProtKB">
        <authorList>
            <consortium name="Ensembl"/>
        </authorList>
    </citation>
    <scope>IDENTIFICATION</scope>
</reference>
<evidence type="ECO:0000313" key="2">
    <source>
        <dbReference type="Proteomes" id="UP000694397"/>
    </source>
</evidence>
<keyword evidence="2" id="KW-1185">Reference proteome</keyword>
<dbReference type="Ensembl" id="ENSSFOT00015018483.2">
    <property type="protein sequence ID" value="ENSSFOP00015018273.1"/>
    <property type="gene ID" value="ENSSFOG00015011743.2"/>
</dbReference>
<reference evidence="1 2" key="1">
    <citation type="submission" date="2019-04" db="EMBL/GenBank/DDBJ databases">
        <authorList>
            <consortium name="Wellcome Sanger Institute Data Sharing"/>
        </authorList>
    </citation>
    <scope>NUCLEOTIDE SEQUENCE [LARGE SCALE GENOMIC DNA]</scope>
</reference>
<dbReference type="AlphaFoldDB" id="A0A8C9V2L8"/>
<name>A0A8C9V2L8_SCLFO</name>
<dbReference type="Proteomes" id="UP000694397">
    <property type="component" value="Chromosome 11"/>
</dbReference>
<dbReference type="OrthoDB" id="75738at2759"/>